<protein>
    <recommendedName>
        <fullName evidence="4">DUF676 domain-containing protein</fullName>
    </recommendedName>
</protein>
<dbReference type="SUPFAM" id="SSF53474">
    <property type="entry name" value="alpha/beta-Hydrolases"/>
    <property type="match status" value="1"/>
</dbReference>
<keyword evidence="1" id="KW-1133">Transmembrane helix</keyword>
<dbReference type="Gene3D" id="3.40.50.1820">
    <property type="entry name" value="alpha/beta hydrolase"/>
    <property type="match status" value="1"/>
</dbReference>
<dbReference type="InterPro" id="IPR029058">
    <property type="entry name" value="AB_hydrolase_fold"/>
</dbReference>
<dbReference type="Proteomes" id="UP000063781">
    <property type="component" value="Chromosome"/>
</dbReference>
<accession>A0A0X8GZ84</accession>
<dbReference type="KEGG" id="erl:AOC36_03710"/>
<dbReference type="OrthoDB" id="9765872at2"/>
<dbReference type="AlphaFoldDB" id="A0A0X8GZ84"/>
<dbReference type="STRING" id="1514105.AOC36_03710"/>
<proteinExistence type="predicted"/>
<organism evidence="2 3">
    <name type="scientific">Erysipelothrix larvae</name>
    <dbReference type="NCBI Taxonomy" id="1514105"/>
    <lineage>
        <taxon>Bacteria</taxon>
        <taxon>Bacillati</taxon>
        <taxon>Bacillota</taxon>
        <taxon>Erysipelotrichia</taxon>
        <taxon>Erysipelotrichales</taxon>
        <taxon>Erysipelotrichaceae</taxon>
        <taxon>Erysipelothrix</taxon>
    </lineage>
</organism>
<gene>
    <name evidence="2" type="ORF">AOC36_03710</name>
</gene>
<dbReference type="RefSeq" id="WP_067631564.1">
    <property type="nucleotide sequence ID" value="NZ_CP013213.1"/>
</dbReference>
<dbReference type="EMBL" id="CP013213">
    <property type="protein sequence ID" value="AMC93110.1"/>
    <property type="molecule type" value="Genomic_DNA"/>
</dbReference>
<feature type="transmembrane region" description="Helical" evidence="1">
    <location>
        <begin position="12"/>
        <end position="29"/>
    </location>
</feature>
<keyword evidence="1" id="KW-0472">Membrane</keyword>
<dbReference type="Pfam" id="PF02089">
    <property type="entry name" value="Palm_thioest"/>
    <property type="match status" value="1"/>
</dbReference>
<feature type="transmembrane region" description="Helical" evidence="1">
    <location>
        <begin position="69"/>
        <end position="89"/>
    </location>
</feature>
<reference evidence="2 3" key="1">
    <citation type="submission" date="2015-10" db="EMBL/GenBank/DDBJ databases">
        <title>Erysipelothrix larvae sp. LV19 isolated from the larval gut of the rhinoceros beetle, Trypoxylus dichotomus.</title>
        <authorList>
            <person name="Lim S."/>
            <person name="Kim B.-C."/>
        </authorList>
    </citation>
    <scope>NUCLEOTIDE SEQUENCE [LARGE SCALE GENOMIC DNA]</scope>
    <source>
        <strain evidence="2 3">LV19</strain>
    </source>
</reference>
<sequence length="444" mass="50990">MNKQVNQLRIKGWIVGVLYALCVICPWIIQSGVSFLFKVFSAIFLIVFNLTASKAALNRLKHIQLSKGYYLLRAFSSFLVVYIGVVWLNVTHLLSMNRWSIAAFIIWSLGWGAVLFWNGMIRIFTTSVQLGIRSRTVGTILGMIPILNLIMMFWWLHLVHDELIFEGDIEREYEVCSRNECETQYPILLVHGVFFRDTKLMNYWGRIPHHLIQKGARIYYGNQESAQSVEESALSLKKRIHEVLEESECDKVNIIAHSKGGLDARYAISCLEMSPYVASLTTINTPHNGCRYAEVILDHAPNKFVSGVAHIYDMIFKRLGDKNPDFVSSVIDLTESRCLSLRKIMVDSDDVYYQTVMSCLTNRYSARFPLSFVYDLAKHYDRENDGLVSIESGLAFQNPTLIRPTTRRGISHADMIDLHRENIKGFDVRRFYEGLIVSLKQKGY</sequence>
<feature type="transmembrane region" description="Helical" evidence="1">
    <location>
        <begin position="101"/>
        <end position="124"/>
    </location>
</feature>
<evidence type="ECO:0000256" key="1">
    <source>
        <dbReference type="SAM" id="Phobius"/>
    </source>
</evidence>
<feature type="transmembrane region" description="Helical" evidence="1">
    <location>
        <begin position="35"/>
        <end position="57"/>
    </location>
</feature>
<name>A0A0X8GZ84_9FIRM</name>
<keyword evidence="1" id="KW-0812">Transmembrane</keyword>
<evidence type="ECO:0000313" key="2">
    <source>
        <dbReference type="EMBL" id="AMC93110.1"/>
    </source>
</evidence>
<evidence type="ECO:0000313" key="3">
    <source>
        <dbReference type="Proteomes" id="UP000063781"/>
    </source>
</evidence>
<keyword evidence="3" id="KW-1185">Reference proteome</keyword>
<evidence type="ECO:0008006" key="4">
    <source>
        <dbReference type="Google" id="ProtNLM"/>
    </source>
</evidence>
<feature type="transmembrane region" description="Helical" evidence="1">
    <location>
        <begin position="136"/>
        <end position="156"/>
    </location>
</feature>